<evidence type="ECO:0000256" key="1">
    <source>
        <dbReference type="ARBA" id="ARBA00023002"/>
    </source>
</evidence>
<accession>A0ABY4DWP8</accession>
<keyword evidence="4" id="KW-1185">Reference proteome</keyword>
<feature type="domain" description="TauD/TfdA-like" evidence="2">
    <location>
        <begin position="20"/>
        <end position="118"/>
    </location>
</feature>
<dbReference type="InterPro" id="IPR042098">
    <property type="entry name" value="TauD-like_sf"/>
</dbReference>
<protein>
    <submittedName>
        <fullName evidence="3">TauD/TfdA family dioxygenase</fullName>
    </submittedName>
</protein>
<evidence type="ECO:0000313" key="3">
    <source>
        <dbReference type="EMBL" id="UOO82032.1"/>
    </source>
</evidence>
<dbReference type="SUPFAM" id="SSF51197">
    <property type="entry name" value="Clavaminate synthase-like"/>
    <property type="match status" value="1"/>
</dbReference>
<gene>
    <name evidence="3" type="ORF">LVJ83_00705</name>
</gene>
<proteinExistence type="predicted"/>
<sequence>MLSDLTAEDLQLLQEPYYTITRPASFQESQSLNRLPLLVRQSNGSYHSRFDYHHVSSFSPRHEAALMHFRKQALNKDKWKDLYLKPGQAVTFNNQTTLHTRNGFRPKFDGQDRWLLRVFGLYERPQQQYLLSPVCNHPLKTI</sequence>
<dbReference type="Gene3D" id="3.60.130.10">
    <property type="entry name" value="Clavaminate synthase-like"/>
    <property type="match status" value="1"/>
</dbReference>
<keyword evidence="1" id="KW-0560">Oxidoreductase</keyword>
<keyword evidence="3" id="KW-0223">Dioxygenase</keyword>
<dbReference type="EMBL" id="CP091508">
    <property type="protein sequence ID" value="UOO82032.1"/>
    <property type="molecule type" value="Genomic_DNA"/>
</dbReference>
<organism evidence="3 4">
    <name type="scientific">Uruburuella testudinis</name>
    <dbReference type="NCBI Taxonomy" id="1282863"/>
    <lineage>
        <taxon>Bacteria</taxon>
        <taxon>Pseudomonadati</taxon>
        <taxon>Pseudomonadota</taxon>
        <taxon>Betaproteobacteria</taxon>
        <taxon>Neisseriales</taxon>
        <taxon>Neisseriaceae</taxon>
        <taxon>Uruburuella</taxon>
    </lineage>
</organism>
<reference evidence="3 4" key="1">
    <citation type="journal article" date="2022" name="Res Sq">
        <title>Evolution of multicellular longitudinally dividing oral cavity symbionts (Neisseriaceae).</title>
        <authorList>
            <person name="Nyongesa S."/>
            <person name="Weber P."/>
            <person name="Bernet E."/>
            <person name="Pullido F."/>
            <person name="Nieckarz M."/>
            <person name="Delaby M."/>
            <person name="Nieves C."/>
            <person name="Viehboeck T."/>
            <person name="Krause N."/>
            <person name="Rivera-Millot A."/>
            <person name="Nakamura A."/>
            <person name="Vischer N."/>
            <person name="VanNieuwenhze M."/>
            <person name="Brun Y."/>
            <person name="Cava F."/>
            <person name="Bulgheresi S."/>
            <person name="Veyrier F."/>
        </authorList>
    </citation>
    <scope>NUCLEOTIDE SEQUENCE [LARGE SCALE GENOMIC DNA]</scope>
    <source>
        <strain evidence="3 4">CCUG 63373m</strain>
    </source>
</reference>
<dbReference type="Pfam" id="PF02668">
    <property type="entry name" value="TauD"/>
    <property type="match status" value="1"/>
</dbReference>
<dbReference type="GO" id="GO:0051213">
    <property type="term" value="F:dioxygenase activity"/>
    <property type="evidence" value="ECO:0007669"/>
    <property type="project" value="UniProtKB-KW"/>
</dbReference>
<evidence type="ECO:0000313" key="4">
    <source>
        <dbReference type="Proteomes" id="UP000829817"/>
    </source>
</evidence>
<name>A0ABY4DWP8_9NEIS</name>
<dbReference type="Proteomes" id="UP000829817">
    <property type="component" value="Chromosome"/>
</dbReference>
<dbReference type="InterPro" id="IPR003819">
    <property type="entry name" value="TauD/TfdA-like"/>
</dbReference>
<evidence type="ECO:0000259" key="2">
    <source>
        <dbReference type="Pfam" id="PF02668"/>
    </source>
</evidence>
<dbReference type="RefSeq" id="WP_244785328.1">
    <property type="nucleotide sequence ID" value="NZ_CP091508.1"/>
</dbReference>